<keyword evidence="3" id="KW-1185">Reference proteome</keyword>
<accession>Q82NE3</accession>
<dbReference type="HOGENOM" id="CLU_2511134_0_0_11"/>
<sequence>MLAPQACPAPGHASPRGSCRPRGPGTLAAMTSTANSGSSVSMTTPHFLPTISLPAISSPAPTPWLAAAHCFPLTQFRITTFSSLP</sequence>
<proteinExistence type="predicted"/>
<dbReference type="EMBL" id="BA000030">
    <property type="protein sequence ID" value="BAC69070.1"/>
    <property type="molecule type" value="Genomic_DNA"/>
</dbReference>
<name>Q82NE3_STRAW</name>
<organism evidence="2 3">
    <name type="scientific">Streptomyces avermitilis (strain ATCC 31267 / DSM 46492 / JCM 5070 / NBRC 14893 / NCIMB 12804 / NRRL 8165 / MA-4680)</name>
    <dbReference type="NCBI Taxonomy" id="227882"/>
    <lineage>
        <taxon>Bacteria</taxon>
        <taxon>Bacillati</taxon>
        <taxon>Actinomycetota</taxon>
        <taxon>Actinomycetes</taxon>
        <taxon>Kitasatosporales</taxon>
        <taxon>Streptomycetaceae</taxon>
        <taxon>Streptomyces</taxon>
    </lineage>
</organism>
<dbReference type="KEGG" id="sma:SAVERM_1360"/>
<feature type="compositionally biased region" description="Polar residues" evidence="1">
    <location>
        <begin position="29"/>
        <end position="41"/>
    </location>
</feature>
<reference evidence="2 3" key="2">
    <citation type="journal article" date="2003" name="Nat. Biotechnol.">
        <title>Complete genome sequence and comparative analysis of the industrial microorganism Streptomyces avermitilis.</title>
        <authorList>
            <person name="Ikeda H."/>
            <person name="Ishikawa J."/>
            <person name="Hanamoto A."/>
            <person name="Shinose M."/>
            <person name="Kikuchi H."/>
            <person name="Shiba T."/>
            <person name="Sakaki Y."/>
            <person name="Hattori M."/>
            <person name="Omura S."/>
        </authorList>
    </citation>
    <scope>NUCLEOTIDE SEQUENCE [LARGE SCALE GENOMIC DNA]</scope>
    <source>
        <strain evidence="3">ATCC 31267 / DSM 46492 / JCM 5070 / NBRC 14893 / NCIMB 12804 / NRRL 8165 / MA-4680</strain>
    </source>
</reference>
<dbReference type="Proteomes" id="UP000000428">
    <property type="component" value="Chromosome"/>
</dbReference>
<reference evidence="2 3" key="3">
    <citation type="journal article" date="2014" name="J. Ind. Microbiol. Biotechnol.">
        <title>Genome mining of the Streptomyces avermitilis genome and development of genome-minimized hosts for heterologous expression of biosynthetic gene clusters.</title>
        <authorList>
            <person name="Ikeda H."/>
            <person name="Shin-ya K."/>
            <person name="Omura S."/>
        </authorList>
    </citation>
    <scope>NUCLEOTIDE SEQUENCE [LARGE SCALE GENOMIC DNA]</scope>
    <source>
        <strain evidence="3">ATCC 31267 / DSM 46492 / JCM 5070 / NBRC 14893 / NCIMB 12804 / NRRL 8165 / MA-4680</strain>
    </source>
</reference>
<dbReference type="AlphaFoldDB" id="Q82NE3"/>
<feature type="region of interest" description="Disordered" evidence="1">
    <location>
        <begin position="1"/>
        <end position="41"/>
    </location>
</feature>
<gene>
    <name evidence="2" type="ORF">SAVERM_1360</name>
</gene>
<evidence type="ECO:0000313" key="2">
    <source>
        <dbReference type="EMBL" id="BAC69070.1"/>
    </source>
</evidence>
<evidence type="ECO:0000313" key="3">
    <source>
        <dbReference type="Proteomes" id="UP000000428"/>
    </source>
</evidence>
<evidence type="ECO:0000256" key="1">
    <source>
        <dbReference type="SAM" id="MobiDB-lite"/>
    </source>
</evidence>
<protein>
    <submittedName>
        <fullName evidence="2">Uncharacterized protein</fullName>
    </submittedName>
</protein>
<reference evidence="2 3" key="1">
    <citation type="journal article" date="2001" name="Proc. Natl. Acad. Sci. U.S.A.">
        <title>Genome sequence of an industrial microorganism Streptomyces avermitilis: deducing the ability of producing secondary metabolites.</title>
        <authorList>
            <person name="Omura S."/>
            <person name="Ikeda H."/>
            <person name="Ishikawa J."/>
            <person name="Hanamoto A."/>
            <person name="Takahashi C."/>
            <person name="Shinose M."/>
            <person name="Takahashi Y."/>
            <person name="Horikawa H."/>
            <person name="Nakazawa H."/>
            <person name="Osonoe T."/>
            <person name="Kikuchi H."/>
            <person name="Shiba T."/>
            <person name="Sakaki Y."/>
            <person name="Hattori M."/>
        </authorList>
    </citation>
    <scope>NUCLEOTIDE SEQUENCE [LARGE SCALE GENOMIC DNA]</scope>
    <source>
        <strain evidence="3">ATCC 31267 / DSM 46492 / JCM 5070 / NBRC 14893 / NCIMB 12804 / NRRL 8165 / MA-4680</strain>
    </source>
</reference>